<proteinExistence type="predicted"/>
<organism evidence="2 3">
    <name type="scientific">Ensete ventricosum</name>
    <name type="common">Abyssinian banana</name>
    <name type="synonym">Musa ensete</name>
    <dbReference type="NCBI Taxonomy" id="4639"/>
    <lineage>
        <taxon>Eukaryota</taxon>
        <taxon>Viridiplantae</taxon>
        <taxon>Streptophyta</taxon>
        <taxon>Embryophyta</taxon>
        <taxon>Tracheophyta</taxon>
        <taxon>Spermatophyta</taxon>
        <taxon>Magnoliopsida</taxon>
        <taxon>Liliopsida</taxon>
        <taxon>Zingiberales</taxon>
        <taxon>Musaceae</taxon>
        <taxon>Ensete</taxon>
    </lineage>
</organism>
<dbReference type="Proteomes" id="UP000287651">
    <property type="component" value="Unassembled WGS sequence"/>
</dbReference>
<protein>
    <submittedName>
        <fullName evidence="2">Uncharacterized protein</fullName>
    </submittedName>
</protein>
<feature type="compositionally biased region" description="Polar residues" evidence="1">
    <location>
        <begin position="47"/>
        <end position="60"/>
    </location>
</feature>
<name>A0A427B6V5_ENSVE</name>
<evidence type="ECO:0000256" key="1">
    <source>
        <dbReference type="SAM" id="MobiDB-lite"/>
    </source>
</evidence>
<reference evidence="2 3" key="1">
    <citation type="journal article" date="2014" name="Agronomy (Basel)">
        <title>A Draft Genome Sequence for Ensete ventricosum, the Drought-Tolerant Tree Against Hunger.</title>
        <authorList>
            <person name="Harrison J."/>
            <person name="Moore K.A."/>
            <person name="Paszkiewicz K."/>
            <person name="Jones T."/>
            <person name="Grant M."/>
            <person name="Ambacheew D."/>
            <person name="Muzemil S."/>
            <person name="Studholme D.J."/>
        </authorList>
    </citation>
    <scope>NUCLEOTIDE SEQUENCE [LARGE SCALE GENOMIC DNA]</scope>
</reference>
<feature type="region of interest" description="Disordered" evidence="1">
    <location>
        <begin position="1"/>
        <end position="22"/>
    </location>
</feature>
<feature type="region of interest" description="Disordered" evidence="1">
    <location>
        <begin position="42"/>
        <end position="101"/>
    </location>
</feature>
<dbReference type="EMBL" id="AMZH03000345">
    <property type="protein sequence ID" value="RRT84220.1"/>
    <property type="molecule type" value="Genomic_DNA"/>
</dbReference>
<comment type="caution">
    <text evidence="2">The sequence shown here is derived from an EMBL/GenBank/DDBJ whole genome shotgun (WGS) entry which is preliminary data.</text>
</comment>
<sequence>MSSSSGRGAKGLVRSPTLDVGPEAELVLAGTRTLATLVPFGRGLSRTRVTSCNPQLSSSVDPPEEHPWTESTPSAQSPSHKLGSGRFEIGPQSRRAAPVSR</sequence>
<dbReference type="AlphaFoldDB" id="A0A427B6V5"/>
<accession>A0A427B6V5</accession>
<evidence type="ECO:0000313" key="3">
    <source>
        <dbReference type="Proteomes" id="UP000287651"/>
    </source>
</evidence>
<evidence type="ECO:0000313" key="2">
    <source>
        <dbReference type="EMBL" id="RRT84220.1"/>
    </source>
</evidence>
<gene>
    <name evidence="2" type="ORF">B296_00000135</name>
</gene>
<feature type="compositionally biased region" description="Polar residues" evidence="1">
    <location>
        <begin position="69"/>
        <end position="79"/>
    </location>
</feature>